<feature type="transmembrane region" description="Helical" evidence="6">
    <location>
        <begin position="313"/>
        <end position="333"/>
    </location>
</feature>
<keyword evidence="3 6" id="KW-0812">Transmembrane</keyword>
<feature type="region of interest" description="Disordered" evidence="7">
    <location>
        <begin position="1"/>
        <end position="26"/>
    </location>
</feature>
<organism evidence="8 9">
    <name type="scientific">Rhynchospora pubera</name>
    <dbReference type="NCBI Taxonomy" id="906938"/>
    <lineage>
        <taxon>Eukaryota</taxon>
        <taxon>Viridiplantae</taxon>
        <taxon>Streptophyta</taxon>
        <taxon>Embryophyta</taxon>
        <taxon>Tracheophyta</taxon>
        <taxon>Spermatophyta</taxon>
        <taxon>Magnoliopsida</taxon>
        <taxon>Liliopsida</taxon>
        <taxon>Poales</taxon>
        <taxon>Cyperaceae</taxon>
        <taxon>Cyperoideae</taxon>
        <taxon>Rhynchosporeae</taxon>
        <taxon>Rhynchospora</taxon>
    </lineage>
</organism>
<evidence type="ECO:0000256" key="7">
    <source>
        <dbReference type="SAM" id="MobiDB-lite"/>
    </source>
</evidence>
<dbReference type="InterPro" id="IPR045069">
    <property type="entry name" value="MATE_euk"/>
</dbReference>
<reference evidence="8" key="1">
    <citation type="submission" date="2022-08" db="EMBL/GenBank/DDBJ databases">
        <authorList>
            <person name="Marques A."/>
        </authorList>
    </citation>
    <scope>NUCLEOTIDE SEQUENCE</scope>
    <source>
        <strain evidence="8">RhyPub2mFocal</strain>
        <tissue evidence="8">Leaves</tissue>
    </source>
</reference>
<dbReference type="NCBIfam" id="TIGR00797">
    <property type="entry name" value="matE"/>
    <property type="match status" value="1"/>
</dbReference>
<evidence type="ECO:0000256" key="5">
    <source>
        <dbReference type="ARBA" id="ARBA00023136"/>
    </source>
</evidence>
<evidence type="ECO:0000256" key="2">
    <source>
        <dbReference type="ARBA" id="ARBA00010199"/>
    </source>
</evidence>
<accession>A0AAV8ESR9</accession>
<comment type="caution">
    <text evidence="8">The sequence shown here is derived from an EMBL/GenBank/DDBJ whole genome shotgun (WGS) entry which is preliminary data.</text>
</comment>
<proteinExistence type="inferred from homology"/>
<dbReference type="GO" id="GO:0016020">
    <property type="term" value="C:membrane"/>
    <property type="evidence" value="ECO:0007669"/>
    <property type="project" value="UniProtKB-SubCell"/>
</dbReference>
<feature type="transmembrane region" description="Helical" evidence="6">
    <location>
        <begin position="388"/>
        <end position="411"/>
    </location>
</feature>
<keyword evidence="9" id="KW-1185">Reference proteome</keyword>
<feature type="transmembrane region" description="Helical" evidence="6">
    <location>
        <begin position="167"/>
        <end position="185"/>
    </location>
</feature>
<dbReference type="CDD" id="cd13132">
    <property type="entry name" value="MATE_eukaryotic"/>
    <property type="match status" value="1"/>
</dbReference>
<protein>
    <recommendedName>
        <fullName evidence="6">Protein DETOXIFICATION</fullName>
    </recommendedName>
    <alternativeName>
        <fullName evidence="6">Multidrug and toxic compound extrusion protein</fullName>
    </alternativeName>
</protein>
<evidence type="ECO:0000256" key="4">
    <source>
        <dbReference type="ARBA" id="ARBA00022989"/>
    </source>
</evidence>
<dbReference type="GO" id="GO:1990961">
    <property type="term" value="P:xenobiotic detoxification by transmembrane export across the plasma membrane"/>
    <property type="evidence" value="ECO:0007669"/>
    <property type="project" value="InterPro"/>
</dbReference>
<feature type="transmembrane region" description="Helical" evidence="6">
    <location>
        <begin position="345"/>
        <end position="368"/>
    </location>
</feature>
<feature type="transmembrane region" description="Helical" evidence="6">
    <location>
        <begin position="271"/>
        <end position="293"/>
    </location>
</feature>
<feature type="transmembrane region" description="Helical" evidence="6">
    <location>
        <begin position="197"/>
        <end position="217"/>
    </location>
</feature>
<evidence type="ECO:0000313" key="8">
    <source>
        <dbReference type="EMBL" id="KAJ4783739.1"/>
    </source>
</evidence>
<dbReference type="GO" id="GO:0015297">
    <property type="term" value="F:antiporter activity"/>
    <property type="evidence" value="ECO:0007669"/>
    <property type="project" value="InterPro"/>
</dbReference>
<dbReference type="AlphaFoldDB" id="A0AAV8ESR9"/>
<dbReference type="Proteomes" id="UP001140206">
    <property type="component" value="Chromosome 2"/>
</dbReference>
<feature type="compositionally biased region" description="Basic and acidic residues" evidence="7">
    <location>
        <begin position="7"/>
        <end position="26"/>
    </location>
</feature>
<dbReference type="EMBL" id="JAMFTS010000002">
    <property type="protein sequence ID" value="KAJ4783739.1"/>
    <property type="molecule type" value="Genomic_DNA"/>
</dbReference>
<gene>
    <name evidence="8" type="ORF">LUZ62_034985</name>
</gene>
<feature type="transmembrane region" description="Helical" evidence="6">
    <location>
        <begin position="130"/>
        <end position="147"/>
    </location>
</feature>
<dbReference type="PANTHER" id="PTHR11206">
    <property type="entry name" value="MULTIDRUG RESISTANCE PROTEIN"/>
    <property type="match status" value="1"/>
</dbReference>
<keyword evidence="5 6" id="KW-0472">Membrane</keyword>
<comment type="subcellular location">
    <subcellularLocation>
        <location evidence="1">Membrane</location>
        <topology evidence="1">Multi-pass membrane protein</topology>
    </subcellularLocation>
</comment>
<dbReference type="InterPro" id="IPR002528">
    <property type="entry name" value="MATE_fam"/>
</dbReference>
<feature type="compositionally biased region" description="Polar residues" evidence="7">
    <location>
        <begin position="495"/>
        <end position="504"/>
    </location>
</feature>
<sequence>MALEVQQHTRDEKADPHYDNNDNPGHDLKEIKSIKQFLNEARDENKRIWYLAGPVIFTCIAQYYLGATTQVFAGHLSTLELDAVSMEDLVISGLAYGIMLGMASALETICGQAYGAKQLHMLGVYMQRSWVILTLMCICLLPIYLFATPILRLFHQNEEIASLAGKFSLYMIPKLFTYGLNFPILKFLQAQSKVMTMAVVSAFALVFHLFLNWLLIIHLRLGLVGAAIALNASWWFIVFGQFSYIAMGYCPGAWNGFSRLAFKDLGSFTKLSIGSAIMMCLEFWFLMILIVIAGNLKNAQIAVGAMSICMNLYGWQIMIFFGLNAAISVRISNELGAGRPRAAQFSVLVVLMSSVTLGIFFFVLVVALRDVYGIPFTNNTEVVKAVSSLAILFACSLFLNSIQPVLSGVAVGAGWQWLVAYVNLGCYYLIGFPLGYVLGFLFDKGIQGMWIGQLSGIGLQTAILIFITCKTNWDYEASQASSRIQKWGGPRMSPEPNSEENPSLRSDVLA</sequence>
<evidence type="ECO:0000256" key="6">
    <source>
        <dbReference type="RuleBase" id="RU004914"/>
    </source>
</evidence>
<dbReference type="Pfam" id="PF01554">
    <property type="entry name" value="MatE"/>
    <property type="match status" value="2"/>
</dbReference>
<name>A0AAV8ESR9_9POAL</name>
<keyword evidence="4 6" id="KW-1133">Transmembrane helix</keyword>
<feature type="transmembrane region" description="Helical" evidence="6">
    <location>
        <begin position="418"/>
        <end position="442"/>
    </location>
</feature>
<dbReference type="GO" id="GO:0042910">
    <property type="term" value="F:xenobiotic transmembrane transporter activity"/>
    <property type="evidence" value="ECO:0007669"/>
    <property type="project" value="InterPro"/>
</dbReference>
<feature type="transmembrane region" description="Helical" evidence="6">
    <location>
        <begin position="448"/>
        <end position="469"/>
    </location>
</feature>
<feature type="transmembrane region" description="Helical" evidence="6">
    <location>
        <begin position="223"/>
        <end position="250"/>
    </location>
</feature>
<evidence type="ECO:0000256" key="3">
    <source>
        <dbReference type="ARBA" id="ARBA00022692"/>
    </source>
</evidence>
<comment type="similarity">
    <text evidence="2 6">Belongs to the multi antimicrobial extrusion (MATE) (TC 2.A.66.1) family.</text>
</comment>
<evidence type="ECO:0000313" key="9">
    <source>
        <dbReference type="Proteomes" id="UP001140206"/>
    </source>
</evidence>
<feature type="transmembrane region" description="Helical" evidence="6">
    <location>
        <begin position="48"/>
        <end position="65"/>
    </location>
</feature>
<evidence type="ECO:0000256" key="1">
    <source>
        <dbReference type="ARBA" id="ARBA00004141"/>
    </source>
</evidence>
<feature type="transmembrane region" description="Helical" evidence="6">
    <location>
        <begin position="89"/>
        <end position="109"/>
    </location>
</feature>
<feature type="region of interest" description="Disordered" evidence="7">
    <location>
        <begin position="485"/>
        <end position="510"/>
    </location>
</feature>